<comment type="subcellular location">
    <subcellularLocation>
        <location evidence="1">Membrane</location>
        <topology evidence="1">Lipid-anchor</topology>
        <topology evidence="1">GPI-anchor</topology>
    </subcellularLocation>
    <subcellularLocation>
        <location evidence="2">Secreted</location>
    </subcellularLocation>
</comment>
<keyword evidence="9" id="KW-0479">Metal-binding</keyword>
<evidence type="ECO:0000256" key="10">
    <source>
        <dbReference type="SAM" id="MobiDB-lite"/>
    </source>
</evidence>
<comment type="caution">
    <text evidence="9">Lacks conserved residue(s) required for the propagation of feature annotation.</text>
</comment>
<evidence type="ECO:0000256" key="11">
    <source>
        <dbReference type="SAM" id="SignalP"/>
    </source>
</evidence>
<keyword evidence="9" id="KW-0408">Iron</keyword>
<feature type="domain" description="CFEM" evidence="12">
    <location>
        <begin position="5"/>
        <end position="124"/>
    </location>
</feature>
<feature type="compositionally biased region" description="Low complexity" evidence="10">
    <location>
        <begin position="110"/>
        <end position="134"/>
    </location>
</feature>
<dbReference type="GO" id="GO:0098552">
    <property type="term" value="C:side of membrane"/>
    <property type="evidence" value="ECO:0007669"/>
    <property type="project" value="UniProtKB-KW"/>
</dbReference>
<evidence type="ECO:0000256" key="7">
    <source>
        <dbReference type="ARBA" id="ARBA00023157"/>
    </source>
</evidence>
<dbReference type="GO" id="GO:0005576">
    <property type="term" value="C:extracellular region"/>
    <property type="evidence" value="ECO:0007669"/>
    <property type="project" value="UniProtKB-SubCell"/>
</dbReference>
<evidence type="ECO:0000256" key="9">
    <source>
        <dbReference type="PROSITE-ProRule" id="PRU01356"/>
    </source>
</evidence>
<keyword evidence="4" id="KW-0964">Secreted</keyword>
<feature type="signal peptide" evidence="11">
    <location>
        <begin position="1"/>
        <end position="20"/>
    </location>
</feature>
<evidence type="ECO:0000313" key="14">
    <source>
        <dbReference type="Proteomes" id="UP000316270"/>
    </source>
</evidence>
<keyword evidence="8" id="KW-0449">Lipoprotein</keyword>
<evidence type="ECO:0000256" key="4">
    <source>
        <dbReference type="ARBA" id="ARBA00022525"/>
    </source>
</evidence>
<evidence type="ECO:0000313" key="13">
    <source>
        <dbReference type="EMBL" id="QDS75757.1"/>
    </source>
</evidence>
<dbReference type="Proteomes" id="UP000316270">
    <property type="component" value="Chromosome 13"/>
</dbReference>
<dbReference type="GO" id="GO:0046872">
    <property type="term" value="F:metal ion binding"/>
    <property type="evidence" value="ECO:0007669"/>
    <property type="project" value="UniProtKB-UniRule"/>
</dbReference>
<accession>A0A517LJG7</accession>
<dbReference type="InterPro" id="IPR008427">
    <property type="entry name" value="Extracellular_membr_CFEM_dom"/>
</dbReference>
<proteinExistence type="inferred from homology"/>
<feature type="chain" id="PRO_5021943291" description="CFEM domain-containing protein" evidence="11">
    <location>
        <begin position="21"/>
        <end position="236"/>
    </location>
</feature>
<evidence type="ECO:0000256" key="6">
    <source>
        <dbReference type="ARBA" id="ARBA00022729"/>
    </source>
</evidence>
<feature type="binding site" description="axial binding residue" evidence="9">
    <location>
        <position position="56"/>
    </location>
    <ligand>
        <name>heme</name>
        <dbReference type="ChEBI" id="CHEBI:30413"/>
    </ligand>
    <ligandPart>
        <name>Fe</name>
        <dbReference type="ChEBI" id="CHEBI:18248"/>
    </ligandPart>
</feature>
<feature type="region of interest" description="Disordered" evidence="10">
    <location>
        <begin position="108"/>
        <end position="216"/>
    </location>
</feature>
<dbReference type="EMBL" id="CP042197">
    <property type="protein sequence ID" value="QDS75757.1"/>
    <property type="molecule type" value="Genomic_DNA"/>
</dbReference>
<comment type="similarity">
    <text evidence="3">Belongs to the RBT5 family.</text>
</comment>
<dbReference type="AlphaFoldDB" id="A0A517LJG7"/>
<keyword evidence="5" id="KW-0472">Membrane</keyword>
<keyword evidence="6 11" id="KW-0732">Signal</keyword>
<dbReference type="OrthoDB" id="3065412at2759"/>
<evidence type="ECO:0000256" key="8">
    <source>
        <dbReference type="ARBA" id="ARBA00023288"/>
    </source>
</evidence>
<dbReference type="PROSITE" id="PS52012">
    <property type="entry name" value="CFEM"/>
    <property type="match status" value="1"/>
</dbReference>
<evidence type="ECO:0000256" key="3">
    <source>
        <dbReference type="ARBA" id="ARBA00010031"/>
    </source>
</evidence>
<evidence type="ECO:0000256" key="5">
    <source>
        <dbReference type="ARBA" id="ARBA00022622"/>
    </source>
</evidence>
<feature type="disulfide bond" evidence="9">
    <location>
        <begin position="52"/>
        <end position="59"/>
    </location>
</feature>
<keyword evidence="5" id="KW-0336">GPI-anchor</keyword>
<protein>
    <recommendedName>
        <fullName evidence="12">CFEM domain-containing protein</fullName>
    </recommendedName>
</protein>
<organism evidence="13 14">
    <name type="scientific">Venturia effusa</name>
    <dbReference type="NCBI Taxonomy" id="50376"/>
    <lineage>
        <taxon>Eukaryota</taxon>
        <taxon>Fungi</taxon>
        <taxon>Dikarya</taxon>
        <taxon>Ascomycota</taxon>
        <taxon>Pezizomycotina</taxon>
        <taxon>Dothideomycetes</taxon>
        <taxon>Pleosporomycetidae</taxon>
        <taxon>Venturiales</taxon>
        <taxon>Venturiaceae</taxon>
        <taxon>Venturia</taxon>
    </lineage>
</organism>
<gene>
    <name evidence="13" type="ORF">FKW77_008610</name>
</gene>
<keyword evidence="14" id="KW-1185">Reference proteome</keyword>
<name>A0A517LJG7_9PEZI</name>
<sequence>MKYSITLLAVLGLNLGSALAQDATMLTAVGFPACAVPCVQAGNKAASEKHGCSLTDIVCQCTTGFKTAQEAVMNCIMSSKSCTEADMGKIATAGTNLCAATTKQGGTSVPANGTAANGTASNGTPANGTAANGTAGTGTAGTDTAGTDTAGTGTAGTGAAGTHTSTAATHDSTSSNSTAAHSASNSTSTSGTKSSGTTPSGTGHANTTTTAKSSGSERTIATGALGLVGAVVVAMI</sequence>
<reference evidence="13 14" key="1">
    <citation type="submission" date="2019-07" db="EMBL/GenBank/DDBJ databases">
        <title>Finished genome of Venturia effusa.</title>
        <authorList>
            <person name="Young C.A."/>
            <person name="Cox M.P."/>
            <person name="Ganley A.R.D."/>
            <person name="David W.J."/>
        </authorList>
    </citation>
    <scope>NUCLEOTIDE SEQUENCE [LARGE SCALE GENOMIC DNA]</scope>
    <source>
        <strain evidence="14">albino</strain>
    </source>
</reference>
<keyword evidence="5" id="KW-0325">Glycoprotein</keyword>
<keyword evidence="7 9" id="KW-1015">Disulfide bond</keyword>
<feature type="compositionally biased region" description="Low complexity" evidence="10">
    <location>
        <begin position="140"/>
        <end position="152"/>
    </location>
</feature>
<dbReference type="Pfam" id="PF05730">
    <property type="entry name" value="CFEM"/>
    <property type="match status" value="1"/>
</dbReference>
<evidence type="ECO:0000256" key="1">
    <source>
        <dbReference type="ARBA" id="ARBA00004589"/>
    </source>
</evidence>
<evidence type="ECO:0000259" key="12">
    <source>
        <dbReference type="PROSITE" id="PS52012"/>
    </source>
</evidence>
<feature type="compositionally biased region" description="Polar residues" evidence="10">
    <location>
        <begin position="206"/>
        <end position="216"/>
    </location>
</feature>
<feature type="compositionally biased region" description="Low complexity" evidence="10">
    <location>
        <begin position="160"/>
        <end position="205"/>
    </location>
</feature>
<evidence type="ECO:0000256" key="2">
    <source>
        <dbReference type="ARBA" id="ARBA00004613"/>
    </source>
</evidence>
<keyword evidence="9" id="KW-0349">Heme</keyword>